<keyword evidence="3" id="KW-1185">Reference proteome</keyword>
<protein>
    <submittedName>
        <fullName evidence="2">Uncharacterized protein</fullName>
    </submittedName>
</protein>
<dbReference type="EMBL" id="BRXY01000317">
    <property type="protein sequence ID" value="GMH86615.1"/>
    <property type="molecule type" value="Genomic_DNA"/>
</dbReference>
<reference evidence="3" key="1">
    <citation type="journal article" date="2023" name="Commun. Biol.">
        <title>Genome analysis of Parmales, the sister group of diatoms, reveals the evolutionary specialization of diatoms from phago-mixotrophs to photoautotrophs.</title>
        <authorList>
            <person name="Ban H."/>
            <person name="Sato S."/>
            <person name="Yoshikawa S."/>
            <person name="Yamada K."/>
            <person name="Nakamura Y."/>
            <person name="Ichinomiya M."/>
            <person name="Sato N."/>
            <person name="Blanc-Mathieu R."/>
            <person name="Endo H."/>
            <person name="Kuwata A."/>
            <person name="Ogata H."/>
        </authorList>
    </citation>
    <scope>NUCLEOTIDE SEQUENCE [LARGE SCALE GENOMIC DNA]</scope>
    <source>
        <strain evidence="3">NIES 3701</strain>
    </source>
</reference>
<dbReference type="Proteomes" id="UP001165085">
    <property type="component" value="Unassembled WGS sequence"/>
</dbReference>
<name>A0A9W7EQU3_9STRA</name>
<proteinExistence type="predicted"/>
<sequence length="227" mass="25290">MTSFLSSPARSKGRPSPLRESKKAASSFGSSITSNVSSKPLYTTPKLTYSSIHLEERTPTMDCVSNAPNGEVEVEREFFRMNVSEMAREEAERRREEIENEKRRVEEFDRRLRARLKKQRADGTLVTKASEGAKREAEKKKKMRDKVRLLREAGAGAGAGARAEGKGKGKGKGRGGGVKKGEAKGELEDVTPVKVVQQSFVTVEVPTPKEFVTPTKKARERMLRHKK</sequence>
<feature type="region of interest" description="Disordered" evidence="1">
    <location>
        <begin position="1"/>
        <end position="44"/>
    </location>
</feature>
<gene>
    <name evidence="2" type="ORF">TrST_g13905</name>
</gene>
<accession>A0A9W7EQU3</accession>
<evidence type="ECO:0000256" key="1">
    <source>
        <dbReference type="SAM" id="MobiDB-lite"/>
    </source>
</evidence>
<comment type="caution">
    <text evidence="2">The sequence shown here is derived from an EMBL/GenBank/DDBJ whole genome shotgun (WGS) entry which is preliminary data.</text>
</comment>
<dbReference type="AlphaFoldDB" id="A0A9W7EQU3"/>
<dbReference type="OrthoDB" id="10579412at2759"/>
<organism evidence="2 3">
    <name type="scientific">Triparma strigata</name>
    <dbReference type="NCBI Taxonomy" id="1606541"/>
    <lineage>
        <taxon>Eukaryota</taxon>
        <taxon>Sar</taxon>
        <taxon>Stramenopiles</taxon>
        <taxon>Ochrophyta</taxon>
        <taxon>Bolidophyceae</taxon>
        <taxon>Parmales</taxon>
        <taxon>Triparmaceae</taxon>
        <taxon>Triparma</taxon>
    </lineage>
</organism>
<evidence type="ECO:0000313" key="3">
    <source>
        <dbReference type="Proteomes" id="UP001165085"/>
    </source>
</evidence>
<evidence type="ECO:0000313" key="2">
    <source>
        <dbReference type="EMBL" id="GMH86615.1"/>
    </source>
</evidence>
<feature type="compositionally biased region" description="Polar residues" evidence="1">
    <location>
        <begin position="27"/>
        <end position="44"/>
    </location>
</feature>
<feature type="region of interest" description="Disordered" evidence="1">
    <location>
        <begin position="119"/>
        <end position="187"/>
    </location>
</feature>